<dbReference type="PROSITE" id="PS50994">
    <property type="entry name" value="INTEGRASE"/>
    <property type="match status" value="1"/>
</dbReference>
<accession>A0A438GIN5</accession>
<dbReference type="Pfam" id="PF00665">
    <property type="entry name" value="rve"/>
    <property type="match status" value="1"/>
</dbReference>
<dbReference type="Gene3D" id="3.30.70.270">
    <property type="match status" value="1"/>
</dbReference>
<evidence type="ECO:0000259" key="5">
    <source>
        <dbReference type="PROSITE" id="PS50994"/>
    </source>
</evidence>
<protein>
    <submittedName>
        <fullName evidence="6">RNA-directed DNA polymerase-like</fullName>
    </submittedName>
</protein>
<evidence type="ECO:0000313" key="6">
    <source>
        <dbReference type="EMBL" id="RVW72079.1"/>
    </source>
</evidence>
<dbReference type="InterPro" id="IPR036397">
    <property type="entry name" value="RNaseH_sf"/>
</dbReference>
<proteinExistence type="predicted"/>
<keyword evidence="6" id="KW-0695">RNA-directed DNA polymerase</keyword>
<keyword evidence="1" id="KW-0808">Transferase</keyword>
<feature type="domain" description="Integrase catalytic" evidence="5">
    <location>
        <begin position="390"/>
        <end position="499"/>
    </location>
</feature>
<dbReference type="PANTHER" id="PTHR37984:SF5">
    <property type="entry name" value="PROTEIN NYNRIN-LIKE"/>
    <property type="match status" value="1"/>
</dbReference>
<evidence type="ECO:0000256" key="2">
    <source>
        <dbReference type="ARBA" id="ARBA00022695"/>
    </source>
</evidence>
<dbReference type="GO" id="GO:0004519">
    <property type="term" value="F:endonuclease activity"/>
    <property type="evidence" value="ECO:0007669"/>
    <property type="project" value="UniProtKB-KW"/>
</dbReference>
<keyword evidence="3" id="KW-0540">Nuclease</keyword>
<keyword evidence="2" id="KW-0548">Nucleotidyltransferase</keyword>
<dbReference type="InterPro" id="IPR043502">
    <property type="entry name" value="DNA/RNA_pol_sf"/>
</dbReference>
<dbReference type="SUPFAM" id="SSF53098">
    <property type="entry name" value="Ribonuclease H-like"/>
    <property type="match status" value="1"/>
</dbReference>
<dbReference type="PANTHER" id="PTHR37984">
    <property type="entry name" value="PROTEIN CBG26694"/>
    <property type="match status" value="1"/>
</dbReference>
<comment type="caution">
    <text evidence="6">The sequence shown here is derived from an EMBL/GenBank/DDBJ whole genome shotgun (WGS) entry which is preliminary data.</text>
</comment>
<dbReference type="EMBL" id="QGNW01000423">
    <property type="protein sequence ID" value="RVW72079.1"/>
    <property type="molecule type" value="Genomic_DNA"/>
</dbReference>
<dbReference type="GO" id="GO:0015074">
    <property type="term" value="P:DNA integration"/>
    <property type="evidence" value="ECO:0007669"/>
    <property type="project" value="InterPro"/>
</dbReference>
<keyword evidence="4" id="KW-0255">Endonuclease</keyword>
<dbReference type="AlphaFoldDB" id="A0A438GIN5"/>
<dbReference type="GO" id="GO:0003676">
    <property type="term" value="F:nucleic acid binding"/>
    <property type="evidence" value="ECO:0007669"/>
    <property type="project" value="InterPro"/>
</dbReference>
<dbReference type="InterPro" id="IPR050951">
    <property type="entry name" value="Retrovirus_Pol_polyprotein"/>
</dbReference>
<dbReference type="Gene3D" id="2.40.70.10">
    <property type="entry name" value="Acid Proteases"/>
    <property type="match status" value="1"/>
</dbReference>
<evidence type="ECO:0000256" key="4">
    <source>
        <dbReference type="ARBA" id="ARBA00022759"/>
    </source>
</evidence>
<evidence type="ECO:0000256" key="3">
    <source>
        <dbReference type="ARBA" id="ARBA00022722"/>
    </source>
</evidence>
<sequence>MSKENKLFNFMFGLQGCTQMELKRQGVQDLPAAMAVTNFLVNYKLSSLFTMTQKWRNVPIAIVRPHKVRDCPKKKKINVVIVANEENSESETPTRVNPLHLLNAIRVETHKGLMYVKIAMGGQKFVALVGSGATHNFVSVREATRLDLKLSKDDSTINFLSVSLDDFDFISGNDFFHRLKVALLPHLNGMFIMDEMQPYYVHRLKITLEKMVEVLDGIVSILQEYANVMPSKLTTKLPPKRPIDHLFDKLTKVEYFTNLDLRSGYWQVHIAKEDESKSTCVTLYGNYEFLVMPFELTNTLATFYNLMNDVDGSKVAAIWDWLAPTKVMELRSFLREGMEMGTGVQIAFQRLKDVITLEPMLRLSDLELPFEIQTNASNRALGGLLHPLRIPERPWQCLSMDFITGCPKMQGYRSILVVVNRFSKYAVFILAPHECATKEVGRLFFNDVAKYFGILEDIVSDKDSRFTGKFWVELFKMMGAKFKFSTTNHPQMDEQTERMSYNPHQSSTIGKSPFEVVIGLQPHMPMDMLANYQPRRCLSSVAYKYAKTRQELLYEARESLEKKN</sequence>
<dbReference type="PROSITE" id="PS51257">
    <property type="entry name" value="PROKAR_LIPOPROTEIN"/>
    <property type="match status" value="1"/>
</dbReference>
<gene>
    <name evidence="6" type="primary">RRPO_25</name>
    <name evidence="6" type="ORF">CK203_054801</name>
</gene>
<dbReference type="InterPro" id="IPR012337">
    <property type="entry name" value="RNaseH-like_sf"/>
</dbReference>
<organism evidence="6 7">
    <name type="scientific">Vitis vinifera</name>
    <name type="common">Grape</name>
    <dbReference type="NCBI Taxonomy" id="29760"/>
    <lineage>
        <taxon>Eukaryota</taxon>
        <taxon>Viridiplantae</taxon>
        <taxon>Streptophyta</taxon>
        <taxon>Embryophyta</taxon>
        <taxon>Tracheophyta</taxon>
        <taxon>Spermatophyta</taxon>
        <taxon>Magnoliopsida</taxon>
        <taxon>eudicotyledons</taxon>
        <taxon>Gunneridae</taxon>
        <taxon>Pentapetalae</taxon>
        <taxon>rosids</taxon>
        <taxon>Vitales</taxon>
        <taxon>Vitaceae</taxon>
        <taxon>Viteae</taxon>
        <taxon>Vitis</taxon>
    </lineage>
</organism>
<dbReference type="SUPFAM" id="SSF56672">
    <property type="entry name" value="DNA/RNA polymerases"/>
    <property type="match status" value="1"/>
</dbReference>
<dbReference type="InterPro" id="IPR001584">
    <property type="entry name" value="Integrase_cat-core"/>
</dbReference>
<dbReference type="Proteomes" id="UP000288805">
    <property type="component" value="Unassembled WGS sequence"/>
</dbReference>
<dbReference type="GO" id="GO:0003964">
    <property type="term" value="F:RNA-directed DNA polymerase activity"/>
    <property type="evidence" value="ECO:0007669"/>
    <property type="project" value="UniProtKB-KW"/>
</dbReference>
<keyword evidence="4" id="KW-0378">Hydrolase</keyword>
<dbReference type="Gene3D" id="3.10.10.10">
    <property type="entry name" value="HIV Type 1 Reverse Transcriptase, subunit A, domain 1"/>
    <property type="match status" value="1"/>
</dbReference>
<reference evidence="6 7" key="1">
    <citation type="journal article" date="2018" name="PLoS Genet.">
        <title>Population sequencing reveals clonal diversity and ancestral inbreeding in the grapevine cultivar Chardonnay.</title>
        <authorList>
            <person name="Roach M.J."/>
            <person name="Johnson D.L."/>
            <person name="Bohlmann J."/>
            <person name="van Vuuren H.J."/>
            <person name="Jones S.J."/>
            <person name="Pretorius I.S."/>
            <person name="Schmidt S.A."/>
            <person name="Borneman A.R."/>
        </authorList>
    </citation>
    <scope>NUCLEOTIDE SEQUENCE [LARGE SCALE GENOMIC DNA]</scope>
    <source>
        <strain evidence="7">cv. Chardonnay</strain>
        <tissue evidence="6">Leaf</tissue>
    </source>
</reference>
<evidence type="ECO:0000256" key="1">
    <source>
        <dbReference type="ARBA" id="ARBA00022679"/>
    </source>
</evidence>
<name>A0A438GIN5_VITVI</name>
<dbReference type="InterPro" id="IPR043128">
    <property type="entry name" value="Rev_trsase/Diguanyl_cyclase"/>
</dbReference>
<dbReference type="Gene3D" id="3.30.420.10">
    <property type="entry name" value="Ribonuclease H-like superfamily/Ribonuclease H"/>
    <property type="match status" value="1"/>
</dbReference>
<evidence type="ECO:0000313" key="7">
    <source>
        <dbReference type="Proteomes" id="UP000288805"/>
    </source>
</evidence>
<dbReference type="InterPro" id="IPR021109">
    <property type="entry name" value="Peptidase_aspartic_dom_sf"/>
</dbReference>